<feature type="transmembrane region" description="Helical" evidence="1">
    <location>
        <begin position="6"/>
        <end position="25"/>
    </location>
</feature>
<evidence type="ECO:0000313" key="2">
    <source>
        <dbReference type="EMBL" id="KEK16094.1"/>
    </source>
</evidence>
<gene>
    <name evidence="2" type="ORF">LR3_08480</name>
</gene>
<keyword evidence="1" id="KW-1133">Transmembrane helix</keyword>
<comment type="caution">
    <text evidence="2">The sequence shown here is derived from an EMBL/GenBank/DDBJ whole genome shotgun (WGS) entry which is preliminary data.</text>
</comment>
<feature type="transmembrane region" description="Helical" evidence="1">
    <location>
        <begin position="121"/>
        <end position="140"/>
    </location>
</feature>
<dbReference type="Proteomes" id="UP000027731">
    <property type="component" value="Unassembled WGS sequence"/>
</dbReference>
<feature type="transmembrane region" description="Helical" evidence="1">
    <location>
        <begin position="81"/>
        <end position="100"/>
    </location>
</feature>
<organism evidence="2 3">
    <name type="scientific">Limosilactobacillus reuteri</name>
    <name type="common">Lactobacillus reuteri</name>
    <dbReference type="NCBI Taxonomy" id="1598"/>
    <lineage>
        <taxon>Bacteria</taxon>
        <taxon>Bacillati</taxon>
        <taxon>Bacillota</taxon>
        <taxon>Bacilli</taxon>
        <taxon>Lactobacillales</taxon>
        <taxon>Lactobacillaceae</taxon>
        <taxon>Limosilactobacillus</taxon>
    </lineage>
</organism>
<sequence>MIASIGFVILITVFFLIILGISLIIDKVGSYLQNKNLIFKIIVILLVGAGILLVALLTAILIMTITYINKEQIIILHAQKVSSVILGALLFAISSIFFGVPNWSEDKQNMELTFIGKQQKFMVELYIAVLTASIGIWQYIPLSDDFIKSSVEIDNIAALSEPALKLLEIIAIVAFIMVFLMGIATIWASLRGKKVFKYKDDNYETYEPAKYRKSVL</sequence>
<feature type="transmembrane region" description="Helical" evidence="1">
    <location>
        <begin position="169"/>
        <end position="190"/>
    </location>
</feature>
<dbReference type="PATRIC" id="fig|1598.90.peg.500"/>
<keyword evidence="1" id="KW-0472">Membrane</keyword>
<keyword evidence="1" id="KW-0812">Transmembrane</keyword>
<proteinExistence type="predicted"/>
<reference evidence="2 3" key="1">
    <citation type="submission" date="2014-06" db="EMBL/GenBank/DDBJ databases">
        <title>Genetic determinant of reutericyclin biosynthesis of Lactobacillus reuteri.</title>
        <authorList>
            <person name="Lin X."/>
            <person name="Duar R."/>
            <person name="Walter J."/>
            <person name="Gaenzle M."/>
        </authorList>
    </citation>
    <scope>NUCLEOTIDE SEQUENCE [LARGE SCALE GENOMIC DNA]</scope>
    <source>
        <strain evidence="2 3">LTH2584</strain>
    </source>
</reference>
<evidence type="ECO:0000256" key="1">
    <source>
        <dbReference type="SAM" id="Phobius"/>
    </source>
</evidence>
<dbReference type="AlphaFoldDB" id="A0A073JQW4"/>
<dbReference type="EMBL" id="JOSX01000010">
    <property type="protein sequence ID" value="KEK16094.1"/>
    <property type="molecule type" value="Genomic_DNA"/>
</dbReference>
<dbReference type="RefSeq" id="WP_035168363.1">
    <property type="nucleotide sequence ID" value="NZ_JANKBD010000004.1"/>
</dbReference>
<name>A0A073JQW4_LIMRT</name>
<accession>A0A073JQW4</accession>
<feature type="transmembrane region" description="Helical" evidence="1">
    <location>
        <begin position="37"/>
        <end position="69"/>
    </location>
</feature>
<evidence type="ECO:0000313" key="3">
    <source>
        <dbReference type="Proteomes" id="UP000027731"/>
    </source>
</evidence>
<protein>
    <submittedName>
        <fullName evidence="2">Uncharacterized protein</fullName>
    </submittedName>
</protein>